<protein>
    <submittedName>
        <fullName evidence="1">Uncharacterized protein</fullName>
    </submittedName>
</protein>
<gene>
    <name evidence="1" type="ORF">MSG28_008900</name>
</gene>
<name>A0ACC0J8G2_CHOFU</name>
<accession>A0ACC0J8G2</accession>
<proteinExistence type="predicted"/>
<evidence type="ECO:0000313" key="1">
    <source>
        <dbReference type="EMBL" id="KAI8420402.1"/>
    </source>
</evidence>
<evidence type="ECO:0000313" key="2">
    <source>
        <dbReference type="Proteomes" id="UP001064048"/>
    </source>
</evidence>
<keyword evidence="2" id="KW-1185">Reference proteome</keyword>
<dbReference type="EMBL" id="CM046114">
    <property type="protein sequence ID" value="KAI8420402.1"/>
    <property type="molecule type" value="Genomic_DNA"/>
</dbReference>
<sequence>MENQVSHSIATFAAKFCNELGTNKTSICSPLSAEIVLALLALGCKNQSQAELLKALDMTDDEIRSSFFFLKSKLQSIQGTTLNVANRVYLQLGSELKPGVKKDAEEVFESSLEQLDFKESVAAAGAINKWVAEKTDDKITNIVSPDMLNNETRVVLVNAMYFKAKKTNDKDGGVNLPSSIDPYELAYDKL</sequence>
<comment type="caution">
    <text evidence="1">The sequence shown here is derived from an EMBL/GenBank/DDBJ whole genome shotgun (WGS) entry which is preliminary data.</text>
</comment>
<organism evidence="1 2">
    <name type="scientific">Choristoneura fumiferana</name>
    <name type="common">Spruce budworm moth</name>
    <name type="synonym">Archips fumiferana</name>
    <dbReference type="NCBI Taxonomy" id="7141"/>
    <lineage>
        <taxon>Eukaryota</taxon>
        <taxon>Metazoa</taxon>
        <taxon>Ecdysozoa</taxon>
        <taxon>Arthropoda</taxon>
        <taxon>Hexapoda</taxon>
        <taxon>Insecta</taxon>
        <taxon>Pterygota</taxon>
        <taxon>Neoptera</taxon>
        <taxon>Endopterygota</taxon>
        <taxon>Lepidoptera</taxon>
        <taxon>Glossata</taxon>
        <taxon>Ditrysia</taxon>
        <taxon>Tortricoidea</taxon>
        <taxon>Tortricidae</taxon>
        <taxon>Tortricinae</taxon>
        <taxon>Choristoneura</taxon>
    </lineage>
</organism>
<dbReference type="Proteomes" id="UP001064048">
    <property type="component" value="Chromosome 14"/>
</dbReference>
<reference evidence="1 2" key="1">
    <citation type="journal article" date="2022" name="Genome Biol. Evol.">
        <title>The Spruce Budworm Genome: Reconstructing the Evolutionary History of Antifreeze Proteins.</title>
        <authorList>
            <person name="Beliveau C."/>
            <person name="Gagne P."/>
            <person name="Picq S."/>
            <person name="Vernygora O."/>
            <person name="Keeling C.I."/>
            <person name="Pinkney K."/>
            <person name="Doucet D."/>
            <person name="Wen F."/>
            <person name="Johnston J.S."/>
            <person name="Maaroufi H."/>
            <person name="Boyle B."/>
            <person name="Laroche J."/>
            <person name="Dewar K."/>
            <person name="Juretic N."/>
            <person name="Blackburn G."/>
            <person name="Nisole A."/>
            <person name="Brunet B."/>
            <person name="Brandao M."/>
            <person name="Lumley L."/>
            <person name="Duan J."/>
            <person name="Quan G."/>
            <person name="Lucarotti C.J."/>
            <person name="Roe A.D."/>
            <person name="Sperling F.A.H."/>
            <person name="Levesque R.C."/>
            <person name="Cusson M."/>
        </authorList>
    </citation>
    <scope>NUCLEOTIDE SEQUENCE [LARGE SCALE GENOMIC DNA]</scope>
    <source>
        <strain evidence="1">Glfc:IPQL:Cfum</strain>
    </source>
</reference>